<evidence type="ECO:0000313" key="1">
    <source>
        <dbReference type="EMBL" id="KAH3836597.1"/>
    </source>
</evidence>
<keyword evidence="2" id="KW-1185">Reference proteome</keyword>
<name>A0A9D4QNG2_DREPO</name>
<reference evidence="1" key="2">
    <citation type="submission" date="2020-11" db="EMBL/GenBank/DDBJ databases">
        <authorList>
            <person name="McCartney M.A."/>
            <person name="Auch B."/>
            <person name="Kono T."/>
            <person name="Mallez S."/>
            <person name="Becker A."/>
            <person name="Gohl D.M."/>
            <person name="Silverstein K.A.T."/>
            <person name="Koren S."/>
            <person name="Bechman K.B."/>
            <person name="Herman A."/>
            <person name="Abrahante J.E."/>
            <person name="Garbe J."/>
        </authorList>
    </citation>
    <scope>NUCLEOTIDE SEQUENCE</scope>
    <source>
        <strain evidence="1">Duluth1</strain>
        <tissue evidence="1">Whole animal</tissue>
    </source>
</reference>
<gene>
    <name evidence="1" type="ORF">DPMN_109968</name>
</gene>
<dbReference type="AlphaFoldDB" id="A0A9D4QNG2"/>
<accession>A0A9D4QNG2</accession>
<reference evidence="1" key="1">
    <citation type="journal article" date="2019" name="bioRxiv">
        <title>The Genome of the Zebra Mussel, Dreissena polymorpha: A Resource for Invasive Species Research.</title>
        <authorList>
            <person name="McCartney M.A."/>
            <person name="Auch B."/>
            <person name="Kono T."/>
            <person name="Mallez S."/>
            <person name="Zhang Y."/>
            <person name="Obille A."/>
            <person name="Becker A."/>
            <person name="Abrahante J.E."/>
            <person name="Garbe J."/>
            <person name="Badalamenti J.P."/>
            <person name="Herman A."/>
            <person name="Mangelson H."/>
            <person name="Liachko I."/>
            <person name="Sullivan S."/>
            <person name="Sone E.D."/>
            <person name="Koren S."/>
            <person name="Silverstein K.A.T."/>
            <person name="Beckman K.B."/>
            <person name="Gohl D.M."/>
        </authorList>
    </citation>
    <scope>NUCLEOTIDE SEQUENCE</scope>
    <source>
        <strain evidence="1">Duluth1</strain>
        <tissue evidence="1">Whole animal</tissue>
    </source>
</reference>
<dbReference type="EMBL" id="JAIWYP010000004">
    <property type="protein sequence ID" value="KAH3836597.1"/>
    <property type="molecule type" value="Genomic_DNA"/>
</dbReference>
<evidence type="ECO:0000313" key="2">
    <source>
        <dbReference type="Proteomes" id="UP000828390"/>
    </source>
</evidence>
<comment type="caution">
    <text evidence="1">The sequence shown here is derived from an EMBL/GenBank/DDBJ whole genome shotgun (WGS) entry which is preliminary data.</text>
</comment>
<dbReference type="Proteomes" id="UP000828390">
    <property type="component" value="Unassembled WGS sequence"/>
</dbReference>
<proteinExistence type="predicted"/>
<protein>
    <submittedName>
        <fullName evidence="1">Uncharacterized protein</fullName>
    </submittedName>
</protein>
<organism evidence="1 2">
    <name type="scientific">Dreissena polymorpha</name>
    <name type="common">Zebra mussel</name>
    <name type="synonym">Mytilus polymorpha</name>
    <dbReference type="NCBI Taxonomy" id="45954"/>
    <lineage>
        <taxon>Eukaryota</taxon>
        <taxon>Metazoa</taxon>
        <taxon>Spiralia</taxon>
        <taxon>Lophotrochozoa</taxon>
        <taxon>Mollusca</taxon>
        <taxon>Bivalvia</taxon>
        <taxon>Autobranchia</taxon>
        <taxon>Heteroconchia</taxon>
        <taxon>Euheterodonta</taxon>
        <taxon>Imparidentia</taxon>
        <taxon>Neoheterodontei</taxon>
        <taxon>Myida</taxon>
        <taxon>Dreissenoidea</taxon>
        <taxon>Dreissenidae</taxon>
        <taxon>Dreissena</taxon>
    </lineage>
</organism>
<sequence>MLRVSGWSFAASSLNLERHIEGERLVILGIVTVNLERHVEGERLVIRRTVTVNLE</sequence>